<comment type="caution">
    <text evidence="2">The sequence shown here is derived from an EMBL/GenBank/DDBJ whole genome shotgun (WGS) entry which is preliminary data.</text>
</comment>
<reference evidence="2 3" key="1">
    <citation type="submission" date="2019-09" db="EMBL/GenBank/DDBJ databases">
        <title>YIM 48816 draft genome.</title>
        <authorList>
            <person name="Jiang L."/>
        </authorList>
    </citation>
    <scope>NUCLEOTIDE SEQUENCE [LARGE SCALE GENOMIC DNA]</scope>
    <source>
        <strain evidence="2 3">YIM 48816</strain>
    </source>
</reference>
<gene>
    <name evidence="2" type="ORF">F6X53_19065</name>
</gene>
<dbReference type="PROSITE" id="PS50164">
    <property type="entry name" value="GIY_YIG"/>
    <property type="match status" value="1"/>
</dbReference>
<dbReference type="Pfam" id="PF01541">
    <property type="entry name" value="GIY-YIG"/>
    <property type="match status" value="1"/>
</dbReference>
<dbReference type="RefSeq" id="WP_151001780.1">
    <property type="nucleotide sequence ID" value="NZ_BPQY01000334.1"/>
</dbReference>
<accession>A0A6L3T2V3</accession>
<dbReference type="AlphaFoldDB" id="A0A6L3T2V3"/>
<protein>
    <submittedName>
        <fullName evidence="2">GIY-YIG nuclease family protein</fullName>
    </submittedName>
</protein>
<evidence type="ECO:0000313" key="3">
    <source>
        <dbReference type="Proteomes" id="UP000474159"/>
    </source>
</evidence>
<evidence type="ECO:0000259" key="1">
    <source>
        <dbReference type="PROSITE" id="PS50164"/>
    </source>
</evidence>
<proteinExistence type="predicted"/>
<evidence type="ECO:0000313" key="2">
    <source>
        <dbReference type="EMBL" id="KAB1077420.1"/>
    </source>
</evidence>
<organism evidence="2 3">
    <name type="scientific">Methylobacterium soli</name>
    <dbReference type="NCBI Taxonomy" id="553447"/>
    <lineage>
        <taxon>Bacteria</taxon>
        <taxon>Pseudomonadati</taxon>
        <taxon>Pseudomonadota</taxon>
        <taxon>Alphaproteobacteria</taxon>
        <taxon>Hyphomicrobiales</taxon>
        <taxon>Methylobacteriaceae</taxon>
        <taxon>Methylobacterium</taxon>
    </lineage>
</organism>
<keyword evidence="3" id="KW-1185">Reference proteome</keyword>
<sequence>MPLLFNSLLHQAEIAPEDVRLLRHQDNRATKGRTPYALWRNDRSAFELYQSIHSLRNRQVLSSRPLWASFVGTPARETLFVGLYRVRSVGPMQVDTPEPINDRILAAEEHDLYELEPDERLADLAGKVVIEWGRGARSWAQRADRQNKSILEVRADFKEPEFPGYLALIKKLSEVEELPPTWNVALSAARGVYLLTCPRTREIYVGSATGAGGFLSRWQEYVRNGHGGNVRLKARDPADYQVCILQVAGSEASDKDVIAMENQWKEKLQSREMGLNAN</sequence>
<dbReference type="InterPro" id="IPR000305">
    <property type="entry name" value="GIY-YIG_endonuc"/>
</dbReference>
<dbReference type="OrthoDB" id="89044at2"/>
<dbReference type="InterPro" id="IPR035901">
    <property type="entry name" value="GIY-YIG_endonuc_sf"/>
</dbReference>
<dbReference type="Proteomes" id="UP000474159">
    <property type="component" value="Unassembled WGS sequence"/>
</dbReference>
<dbReference type="Gene3D" id="3.40.1440.10">
    <property type="entry name" value="GIY-YIG endonuclease"/>
    <property type="match status" value="1"/>
</dbReference>
<feature type="domain" description="GIY-YIG" evidence="1">
    <location>
        <begin position="188"/>
        <end position="277"/>
    </location>
</feature>
<name>A0A6L3T2V3_9HYPH</name>
<dbReference type="CDD" id="cd10446">
    <property type="entry name" value="GIY-YIG_unchar_1"/>
    <property type="match status" value="1"/>
</dbReference>
<dbReference type="SUPFAM" id="SSF82771">
    <property type="entry name" value="GIY-YIG endonuclease"/>
    <property type="match status" value="1"/>
</dbReference>
<dbReference type="EMBL" id="VZZK01000021">
    <property type="protein sequence ID" value="KAB1077420.1"/>
    <property type="molecule type" value="Genomic_DNA"/>
</dbReference>